<feature type="domain" description="Thioredoxin" evidence="6">
    <location>
        <begin position="35"/>
        <end position="172"/>
    </location>
</feature>
<dbReference type="Gene3D" id="3.40.30.10">
    <property type="entry name" value="Glutaredoxin"/>
    <property type="match status" value="1"/>
</dbReference>
<evidence type="ECO:0000256" key="1">
    <source>
        <dbReference type="ARBA" id="ARBA00004383"/>
    </source>
</evidence>
<dbReference type="AlphaFoldDB" id="A0AA90SMB6"/>
<accession>A0AA90SMB6</accession>
<comment type="similarity">
    <text evidence="2">Belongs to the thioredoxin family. DsbE subfamily.</text>
</comment>
<keyword evidence="3" id="KW-0201">Cytochrome c-type biogenesis</keyword>
<dbReference type="GO" id="GO:0030288">
    <property type="term" value="C:outer membrane-bounded periplasmic space"/>
    <property type="evidence" value="ECO:0007669"/>
    <property type="project" value="InterPro"/>
</dbReference>
<dbReference type="SUPFAM" id="SSF52833">
    <property type="entry name" value="Thioredoxin-like"/>
    <property type="match status" value="1"/>
</dbReference>
<keyword evidence="5" id="KW-0676">Redox-active center</keyword>
<dbReference type="PROSITE" id="PS51352">
    <property type="entry name" value="THIOREDOXIN_2"/>
    <property type="match status" value="1"/>
</dbReference>
<comment type="subcellular location">
    <subcellularLocation>
        <location evidence="1">Cell inner membrane</location>
        <topology evidence="1">Single-pass membrane protein</topology>
        <orientation evidence="1">Periplasmic side</orientation>
    </subcellularLocation>
</comment>
<dbReference type="NCBIfam" id="TIGR00385">
    <property type="entry name" value="dsbE"/>
    <property type="match status" value="1"/>
</dbReference>
<evidence type="ECO:0000313" key="8">
    <source>
        <dbReference type="Proteomes" id="UP001178148"/>
    </source>
</evidence>
<dbReference type="CDD" id="cd03010">
    <property type="entry name" value="TlpA_like_DsbE"/>
    <property type="match status" value="1"/>
</dbReference>
<dbReference type="InterPro" id="IPR013740">
    <property type="entry name" value="Redoxin"/>
</dbReference>
<dbReference type="Pfam" id="PF08534">
    <property type="entry name" value="Redoxin"/>
    <property type="match status" value="1"/>
</dbReference>
<organism evidence="7 8">
    <name type="scientific">Candidatus Endonucleibacter bathymodioli</name>
    <dbReference type="NCBI Taxonomy" id="539814"/>
    <lineage>
        <taxon>Bacteria</taxon>
        <taxon>Pseudomonadati</taxon>
        <taxon>Pseudomonadota</taxon>
        <taxon>Gammaproteobacteria</taxon>
        <taxon>Oceanospirillales</taxon>
        <taxon>Endozoicomonadaceae</taxon>
        <taxon>Candidatus Endonucleibacter</taxon>
    </lineage>
</organism>
<protein>
    <submittedName>
        <fullName evidence="7">DsbE family thiol:disulfide interchange protein</fullName>
    </submittedName>
</protein>
<dbReference type="InterPro" id="IPR050553">
    <property type="entry name" value="Thioredoxin_ResA/DsbE_sf"/>
</dbReference>
<dbReference type="Proteomes" id="UP001178148">
    <property type="component" value="Unassembled WGS sequence"/>
</dbReference>
<dbReference type="GO" id="GO:0005886">
    <property type="term" value="C:plasma membrane"/>
    <property type="evidence" value="ECO:0007669"/>
    <property type="project" value="UniProtKB-SubCell"/>
</dbReference>
<evidence type="ECO:0000256" key="3">
    <source>
        <dbReference type="ARBA" id="ARBA00022748"/>
    </source>
</evidence>
<sequence>MKQWQLFLPLSLFLALCVLLYAGLFRGKTDILPSPLLNQPLPEFHLATVLNKEKLVTSQDMIGEVALLNVWATWCFACKIEHPYLLELAKQGVPIYGVNYNDDLVEASSWLTQLDNPYRFSANDYQGSLSIDLGVYGPPETYLIDHEGVIRYKHTGIIDEKIWNTILNPRYKTLLKASTGNK</sequence>
<dbReference type="PANTHER" id="PTHR42852">
    <property type="entry name" value="THIOL:DISULFIDE INTERCHANGE PROTEIN DSBE"/>
    <property type="match status" value="1"/>
</dbReference>
<reference evidence="7 8" key="1">
    <citation type="journal article" date="2023" name="bioRxiv">
        <title>An intranuclear bacterial parasite of deep-sea mussels expresses apoptosis inhibitors acquired from its host.</title>
        <authorList>
            <person name="Gonzalez Porras M.A."/>
            <person name="Assie A."/>
            <person name="Tietjen M."/>
            <person name="Violette M."/>
            <person name="Kleiner M."/>
            <person name="Gruber-Vodicka H."/>
            <person name="Dubilier N."/>
            <person name="Leisch N."/>
        </authorList>
    </citation>
    <scope>NUCLEOTIDE SEQUENCE [LARGE SCALE GENOMIC DNA]</scope>
    <source>
        <strain evidence="7">IAP13</strain>
    </source>
</reference>
<evidence type="ECO:0000256" key="4">
    <source>
        <dbReference type="ARBA" id="ARBA00023157"/>
    </source>
</evidence>
<evidence type="ECO:0000256" key="2">
    <source>
        <dbReference type="ARBA" id="ARBA00007758"/>
    </source>
</evidence>
<dbReference type="InterPro" id="IPR004799">
    <property type="entry name" value="Periplasmic_diS_OxRdtase_DsbE"/>
</dbReference>
<dbReference type="GO" id="GO:0015036">
    <property type="term" value="F:disulfide oxidoreductase activity"/>
    <property type="evidence" value="ECO:0007669"/>
    <property type="project" value="InterPro"/>
</dbReference>
<gene>
    <name evidence="7" type="ORF">QS748_05545</name>
</gene>
<dbReference type="GO" id="GO:0017004">
    <property type="term" value="P:cytochrome complex assembly"/>
    <property type="evidence" value="ECO:0007669"/>
    <property type="project" value="UniProtKB-KW"/>
</dbReference>
<dbReference type="PANTHER" id="PTHR42852:SF6">
    <property type="entry name" value="THIOL:DISULFIDE INTERCHANGE PROTEIN DSBE"/>
    <property type="match status" value="1"/>
</dbReference>
<evidence type="ECO:0000313" key="7">
    <source>
        <dbReference type="EMBL" id="MDP0588676.1"/>
    </source>
</evidence>
<evidence type="ECO:0000256" key="5">
    <source>
        <dbReference type="ARBA" id="ARBA00023284"/>
    </source>
</evidence>
<keyword evidence="4" id="KW-1015">Disulfide bond</keyword>
<evidence type="ECO:0000259" key="6">
    <source>
        <dbReference type="PROSITE" id="PS51352"/>
    </source>
</evidence>
<keyword evidence="8" id="KW-1185">Reference proteome</keyword>
<dbReference type="InterPro" id="IPR013766">
    <property type="entry name" value="Thioredoxin_domain"/>
</dbReference>
<comment type="caution">
    <text evidence="7">The sequence shown here is derived from an EMBL/GenBank/DDBJ whole genome shotgun (WGS) entry which is preliminary data.</text>
</comment>
<name>A0AA90SMB6_9GAMM</name>
<dbReference type="EMBL" id="JASXSV010000006">
    <property type="protein sequence ID" value="MDP0588676.1"/>
    <property type="molecule type" value="Genomic_DNA"/>
</dbReference>
<proteinExistence type="inferred from homology"/>
<dbReference type="InterPro" id="IPR036249">
    <property type="entry name" value="Thioredoxin-like_sf"/>
</dbReference>